<proteinExistence type="predicted"/>
<sequence length="371" mass="40113">MGLGHAPYTCILPIKRRSPPRPSSSPSSSGPASSGGDPLKHQPAFKFQRIWSESDELRFLQGLLGCGAQGLVFPRDLNVFYDRFSESMPQPYTRSQLSEKLRRLNNKHRSVSTRVAKGLDPARLAPHDRDVLHLCSRLWDPANAATSPFAAVSAGSSGNKRRRANPQGGVAPLDVPAPSGDNSYNGISSSTPGAFPDENGEDVMYLEQQSGHLYFDEGAAALAADCNLVEGIAMDGIAMEQGETMAAFTNIADNGVATHVPNIIGNNNNNILGGNNNNNMLVANNNNNVVDNGNRNGTVMLPRSNEHRLASAVLDIFEECVREAKADGTICHANAEESELAKRWRQQRIDELDVLSRRLRLIVEDAPAAGH</sequence>
<name>A0ACD5X648_AVESA</name>
<evidence type="ECO:0000313" key="2">
    <source>
        <dbReference type="Proteomes" id="UP001732700"/>
    </source>
</evidence>
<protein>
    <submittedName>
        <fullName evidence="1">Uncharacterized protein</fullName>
    </submittedName>
</protein>
<accession>A0ACD5X648</accession>
<dbReference type="EnsemblPlants" id="AVESA.00010b.r2.4DG0746740.1">
    <property type="protein sequence ID" value="AVESA.00010b.r2.4DG0746740.1.CDS"/>
    <property type="gene ID" value="AVESA.00010b.r2.4DG0746740"/>
</dbReference>
<evidence type="ECO:0000313" key="1">
    <source>
        <dbReference type="EnsemblPlants" id="AVESA.00010b.r2.4DG0746740.1.CDS"/>
    </source>
</evidence>
<organism evidence="1 2">
    <name type="scientific">Avena sativa</name>
    <name type="common">Oat</name>
    <dbReference type="NCBI Taxonomy" id="4498"/>
    <lineage>
        <taxon>Eukaryota</taxon>
        <taxon>Viridiplantae</taxon>
        <taxon>Streptophyta</taxon>
        <taxon>Embryophyta</taxon>
        <taxon>Tracheophyta</taxon>
        <taxon>Spermatophyta</taxon>
        <taxon>Magnoliopsida</taxon>
        <taxon>Liliopsida</taxon>
        <taxon>Poales</taxon>
        <taxon>Poaceae</taxon>
        <taxon>BOP clade</taxon>
        <taxon>Pooideae</taxon>
        <taxon>Poodae</taxon>
        <taxon>Poeae</taxon>
        <taxon>Poeae Chloroplast Group 1 (Aveneae type)</taxon>
        <taxon>Aveninae</taxon>
        <taxon>Avena</taxon>
    </lineage>
</organism>
<reference evidence="1" key="2">
    <citation type="submission" date="2025-09" db="UniProtKB">
        <authorList>
            <consortium name="EnsemblPlants"/>
        </authorList>
    </citation>
    <scope>IDENTIFICATION</scope>
</reference>
<keyword evidence="2" id="KW-1185">Reference proteome</keyword>
<reference evidence="1" key="1">
    <citation type="submission" date="2021-05" db="EMBL/GenBank/DDBJ databases">
        <authorList>
            <person name="Scholz U."/>
            <person name="Mascher M."/>
            <person name="Fiebig A."/>
        </authorList>
    </citation>
    <scope>NUCLEOTIDE SEQUENCE [LARGE SCALE GENOMIC DNA]</scope>
</reference>
<dbReference type="Proteomes" id="UP001732700">
    <property type="component" value="Chromosome 4D"/>
</dbReference>